<proteinExistence type="inferred from homology"/>
<keyword evidence="5 10" id="KW-1133">Transmembrane helix</keyword>
<evidence type="ECO:0000313" key="13">
    <source>
        <dbReference type="Proteomes" id="UP000185434"/>
    </source>
</evidence>
<evidence type="ECO:0000313" key="12">
    <source>
        <dbReference type="EMBL" id="APT88306.1"/>
    </source>
</evidence>
<organism evidence="12 13">
    <name type="scientific">Corynebacterium frankenforstense DSM 45800</name>
    <dbReference type="NCBI Taxonomy" id="1437875"/>
    <lineage>
        <taxon>Bacteria</taxon>
        <taxon>Bacillati</taxon>
        <taxon>Actinomycetota</taxon>
        <taxon>Actinomycetes</taxon>
        <taxon>Mycobacteriales</taxon>
        <taxon>Corynebacteriaceae</taxon>
        <taxon>Corynebacterium</taxon>
    </lineage>
</organism>
<dbReference type="GO" id="GO:0048038">
    <property type="term" value="F:quinone binding"/>
    <property type="evidence" value="ECO:0007669"/>
    <property type="project" value="UniProtKB-KW"/>
</dbReference>
<evidence type="ECO:0000256" key="1">
    <source>
        <dbReference type="ARBA" id="ARBA00004141"/>
    </source>
</evidence>
<feature type="transmembrane region" description="Helical" evidence="10">
    <location>
        <begin position="111"/>
        <end position="134"/>
    </location>
</feature>
<dbReference type="AlphaFoldDB" id="A0A1L7CR32"/>
<dbReference type="STRING" id="1437875.CFRA_02360"/>
<evidence type="ECO:0000256" key="10">
    <source>
        <dbReference type="SAM" id="Phobius"/>
    </source>
</evidence>
<gene>
    <name evidence="12" type="ORF">CFRA_02360</name>
</gene>
<evidence type="ECO:0000256" key="9">
    <source>
        <dbReference type="ARBA" id="ARBA00023284"/>
    </source>
</evidence>
<keyword evidence="4" id="KW-0874">Quinone</keyword>
<evidence type="ECO:0000256" key="8">
    <source>
        <dbReference type="ARBA" id="ARBA00023157"/>
    </source>
</evidence>
<dbReference type="Pfam" id="PF07884">
    <property type="entry name" value="VKOR"/>
    <property type="match status" value="1"/>
</dbReference>
<evidence type="ECO:0000256" key="2">
    <source>
        <dbReference type="ARBA" id="ARBA00006214"/>
    </source>
</evidence>
<keyword evidence="7 10" id="KW-0472">Membrane</keyword>
<dbReference type="GO" id="GO:0016491">
    <property type="term" value="F:oxidoreductase activity"/>
    <property type="evidence" value="ECO:0007669"/>
    <property type="project" value="UniProtKB-KW"/>
</dbReference>
<protein>
    <recommendedName>
        <fullName evidence="11">Vitamin K epoxide reductase domain-containing protein</fullName>
    </recommendedName>
</protein>
<reference evidence="12 13" key="1">
    <citation type="submission" date="2014-08" db="EMBL/GenBank/DDBJ databases">
        <title>Complete genome sequence of Corynebacterium frankenforstense ST18(T) (=DSM 45800(T)), isolated from raw cow milk.</title>
        <authorList>
            <person name="Ruckert C."/>
            <person name="Albersmeier A."/>
            <person name="Winkler A."/>
            <person name="Lipski A."/>
            <person name="Kalinowski J."/>
        </authorList>
    </citation>
    <scope>NUCLEOTIDE SEQUENCE [LARGE SCALE GENOMIC DNA]</scope>
    <source>
        <strain evidence="12 13">ST18</strain>
    </source>
</reference>
<accession>A0A1L7CR32</accession>
<evidence type="ECO:0000259" key="11">
    <source>
        <dbReference type="SMART" id="SM00756"/>
    </source>
</evidence>
<dbReference type="EMBL" id="CP009247">
    <property type="protein sequence ID" value="APT88306.1"/>
    <property type="molecule type" value="Genomic_DNA"/>
</dbReference>
<name>A0A1L7CR32_9CORY</name>
<feature type="domain" description="Vitamin K epoxide reductase" evidence="11">
    <location>
        <begin position="2"/>
        <end position="137"/>
    </location>
</feature>
<keyword evidence="8" id="KW-1015">Disulfide bond</keyword>
<dbReference type="SMART" id="SM00756">
    <property type="entry name" value="VKc"/>
    <property type="match status" value="1"/>
</dbReference>
<keyword evidence="13" id="KW-1185">Reference proteome</keyword>
<dbReference type="InterPro" id="IPR041714">
    <property type="entry name" value="VKOR_Actinobacteria"/>
</dbReference>
<dbReference type="InterPro" id="IPR038354">
    <property type="entry name" value="VKOR_sf"/>
</dbReference>
<evidence type="ECO:0000256" key="7">
    <source>
        <dbReference type="ARBA" id="ARBA00023136"/>
    </source>
</evidence>
<sequence>MIFLLGAVGLAAALVLTVEYLHIVADEDYVASCDVNAVLSCGSVMRSNSSAVIGGIPNSLFGVAGFAAVTAIGAALAAGAVFAGWFWFLIQVGVTLALIFVHWMFYDSVFVLGLLCPYCMVVWAVTIPLFVLVTSETVRSYGGNTVLYRWRWLIILVWVAVIAAVVISRNHEYLF</sequence>
<feature type="transmembrane region" description="Helical" evidence="10">
    <location>
        <begin position="85"/>
        <end position="105"/>
    </location>
</feature>
<keyword evidence="9" id="KW-0676">Redox-active center</keyword>
<dbReference type="Gene3D" id="1.20.1440.130">
    <property type="entry name" value="VKOR domain"/>
    <property type="match status" value="1"/>
</dbReference>
<feature type="transmembrane region" description="Helical" evidence="10">
    <location>
        <begin position="59"/>
        <end position="78"/>
    </location>
</feature>
<dbReference type="GO" id="GO:0016020">
    <property type="term" value="C:membrane"/>
    <property type="evidence" value="ECO:0007669"/>
    <property type="project" value="UniProtKB-SubCell"/>
</dbReference>
<dbReference type="CDD" id="cd12922">
    <property type="entry name" value="VKOR_5"/>
    <property type="match status" value="1"/>
</dbReference>
<keyword evidence="3 10" id="KW-0812">Transmembrane</keyword>
<dbReference type="OrthoDB" id="9783799at2"/>
<evidence type="ECO:0000256" key="3">
    <source>
        <dbReference type="ARBA" id="ARBA00022692"/>
    </source>
</evidence>
<feature type="transmembrane region" description="Helical" evidence="10">
    <location>
        <begin position="146"/>
        <end position="167"/>
    </location>
</feature>
<keyword evidence="6" id="KW-0560">Oxidoreductase</keyword>
<dbReference type="KEGG" id="cfk:CFRA_02360"/>
<comment type="subcellular location">
    <subcellularLocation>
        <location evidence="1">Membrane</location>
        <topology evidence="1">Multi-pass membrane protein</topology>
    </subcellularLocation>
</comment>
<evidence type="ECO:0000256" key="4">
    <source>
        <dbReference type="ARBA" id="ARBA00022719"/>
    </source>
</evidence>
<dbReference type="InterPro" id="IPR012932">
    <property type="entry name" value="VKOR"/>
</dbReference>
<dbReference type="Proteomes" id="UP000185434">
    <property type="component" value="Chromosome"/>
</dbReference>
<comment type="similarity">
    <text evidence="2">Belongs to the VKOR family.</text>
</comment>
<evidence type="ECO:0000256" key="6">
    <source>
        <dbReference type="ARBA" id="ARBA00023002"/>
    </source>
</evidence>
<evidence type="ECO:0000256" key="5">
    <source>
        <dbReference type="ARBA" id="ARBA00022989"/>
    </source>
</evidence>